<organism evidence="7 8">
    <name type="scientific">Collybia nuda</name>
    <dbReference type="NCBI Taxonomy" id="64659"/>
    <lineage>
        <taxon>Eukaryota</taxon>
        <taxon>Fungi</taxon>
        <taxon>Dikarya</taxon>
        <taxon>Basidiomycota</taxon>
        <taxon>Agaricomycotina</taxon>
        <taxon>Agaricomycetes</taxon>
        <taxon>Agaricomycetidae</taxon>
        <taxon>Agaricales</taxon>
        <taxon>Tricholomatineae</taxon>
        <taxon>Clitocybaceae</taxon>
        <taxon>Collybia</taxon>
    </lineage>
</organism>
<protein>
    <submittedName>
        <fullName evidence="7">Metallo-dependent phosphatase-like protein</fullName>
    </submittedName>
</protein>
<keyword evidence="2 5" id="KW-0812">Transmembrane</keyword>
<dbReference type="GO" id="GO:0016020">
    <property type="term" value="C:membrane"/>
    <property type="evidence" value="ECO:0007669"/>
    <property type="project" value="UniProtKB-SubCell"/>
</dbReference>
<evidence type="ECO:0000256" key="5">
    <source>
        <dbReference type="SAM" id="Phobius"/>
    </source>
</evidence>
<dbReference type="GO" id="GO:0016787">
    <property type="term" value="F:hydrolase activity"/>
    <property type="evidence" value="ECO:0007669"/>
    <property type="project" value="InterPro"/>
</dbReference>
<evidence type="ECO:0000259" key="6">
    <source>
        <dbReference type="Pfam" id="PF00149"/>
    </source>
</evidence>
<dbReference type="GO" id="GO:0006506">
    <property type="term" value="P:GPI anchor biosynthetic process"/>
    <property type="evidence" value="ECO:0007669"/>
    <property type="project" value="InterPro"/>
</dbReference>
<evidence type="ECO:0000256" key="4">
    <source>
        <dbReference type="ARBA" id="ARBA00023136"/>
    </source>
</evidence>
<feature type="transmembrane region" description="Helical" evidence="5">
    <location>
        <begin position="350"/>
        <end position="374"/>
    </location>
</feature>
<dbReference type="PANTHER" id="PTHR13315">
    <property type="entry name" value="METALLO PHOSPHOESTERASE RELATED"/>
    <property type="match status" value="1"/>
</dbReference>
<dbReference type="OrthoDB" id="5977743at2759"/>
<keyword evidence="3 5" id="KW-1133">Transmembrane helix</keyword>
<comment type="subcellular location">
    <subcellularLocation>
        <location evidence="1">Membrane</location>
        <topology evidence="1">Multi-pass membrane protein</topology>
    </subcellularLocation>
</comment>
<dbReference type="Pfam" id="PF00149">
    <property type="entry name" value="Metallophos"/>
    <property type="match status" value="1"/>
</dbReference>
<accession>A0A9P5YJV8</accession>
<dbReference type="Gene3D" id="3.60.21.10">
    <property type="match status" value="1"/>
</dbReference>
<sequence>MMKSRPFVQCLRVYWVVITLWCELIVFYSSVRLCTWPDSALSSPTHLLLVADPQILDHRSYPNRSPILTYFTQLIVDLNIRKSWKAALRTRPDIIVFLGDMMDGARFVTSDVEYEKYYHRFRNIFSTRSQIPVQFIPGNHDIGLQDLTSISGPARRRYKSHFGPLNSYLSISNHTIVFLDAPSLVEEDFERVSNGRLYSEWHGTAGGSVEFIKVVAKGKMEDPVILFSHIPLYRDAENCGPVREKGTIRAGGGVGYQNMLGKDVTTFLLQTLRPSIAFSGDDHDYCVHYHPTAAHGGIYPIREVSVKSMSISMGIRRPGFQLLSLDPWDGRSDRAQQRQADMPCFLPDQLGIYLSVYIPSLLVSILAVFAANACRLKVTLNTRQPIQRTSSPQRATQTVSSLHQVKDLEFAEDSTGSTSVLPYPVSILAGGHRYPSLLRQFGARAYSLFPVSTSPQPGSRRQRRTSFLGGSLLDIWAIAVFPLGVFAVISIYVTFV</sequence>
<name>A0A9P5YJV8_9AGAR</name>
<dbReference type="InterPro" id="IPR029052">
    <property type="entry name" value="Metallo-depent_PP-like"/>
</dbReference>
<evidence type="ECO:0000256" key="1">
    <source>
        <dbReference type="ARBA" id="ARBA00004141"/>
    </source>
</evidence>
<reference evidence="7" key="1">
    <citation type="submission" date="2020-11" db="EMBL/GenBank/DDBJ databases">
        <authorList>
            <consortium name="DOE Joint Genome Institute"/>
            <person name="Ahrendt S."/>
            <person name="Riley R."/>
            <person name="Andreopoulos W."/>
            <person name="Labutti K."/>
            <person name="Pangilinan J."/>
            <person name="Ruiz-Duenas F.J."/>
            <person name="Barrasa J.M."/>
            <person name="Sanchez-Garcia M."/>
            <person name="Camarero S."/>
            <person name="Miyauchi S."/>
            <person name="Serrano A."/>
            <person name="Linde D."/>
            <person name="Babiker R."/>
            <person name="Drula E."/>
            <person name="Ayuso-Fernandez I."/>
            <person name="Pacheco R."/>
            <person name="Padilla G."/>
            <person name="Ferreira P."/>
            <person name="Barriuso J."/>
            <person name="Kellner H."/>
            <person name="Castanera R."/>
            <person name="Alfaro M."/>
            <person name="Ramirez L."/>
            <person name="Pisabarro A.G."/>
            <person name="Kuo A."/>
            <person name="Tritt A."/>
            <person name="Lipzen A."/>
            <person name="He G."/>
            <person name="Yan M."/>
            <person name="Ng V."/>
            <person name="Cullen D."/>
            <person name="Martin F."/>
            <person name="Rosso M.-N."/>
            <person name="Henrissat B."/>
            <person name="Hibbett D."/>
            <person name="Martinez A.T."/>
            <person name="Grigoriev I.V."/>
        </authorList>
    </citation>
    <scope>NUCLEOTIDE SEQUENCE</scope>
    <source>
        <strain evidence="7">CBS 247.69</strain>
    </source>
</reference>
<dbReference type="AlphaFoldDB" id="A0A9P5YJV8"/>
<dbReference type="GO" id="GO:0005783">
    <property type="term" value="C:endoplasmic reticulum"/>
    <property type="evidence" value="ECO:0007669"/>
    <property type="project" value="TreeGrafter"/>
</dbReference>
<dbReference type="SUPFAM" id="SSF56300">
    <property type="entry name" value="Metallo-dependent phosphatases"/>
    <property type="match status" value="1"/>
</dbReference>
<evidence type="ECO:0000313" key="8">
    <source>
        <dbReference type="Proteomes" id="UP000807353"/>
    </source>
</evidence>
<dbReference type="EMBL" id="MU150229">
    <property type="protein sequence ID" value="KAF9469965.1"/>
    <property type="molecule type" value="Genomic_DNA"/>
</dbReference>
<comment type="caution">
    <text evidence="7">The sequence shown here is derived from an EMBL/GenBank/DDBJ whole genome shotgun (WGS) entry which is preliminary data.</text>
</comment>
<dbReference type="PANTHER" id="PTHR13315:SF4">
    <property type="entry name" value="METALLOPHOSPHOESTERASE, ISOFORM E"/>
    <property type="match status" value="1"/>
</dbReference>
<feature type="transmembrane region" description="Helical" evidence="5">
    <location>
        <begin position="467"/>
        <end position="493"/>
    </location>
</feature>
<keyword evidence="8" id="KW-1185">Reference proteome</keyword>
<gene>
    <name evidence="7" type="ORF">BDZ94DRAFT_1243654</name>
</gene>
<dbReference type="InterPro" id="IPR033308">
    <property type="entry name" value="PGAP5/Cdc1/Ted1"/>
</dbReference>
<feature type="domain" description="Calcineurin-like phosphoesterase" evidence="6">
    <location>
        <begin position="84"/>
        <end position="285"/>
    </location>
</feature>
<evidence type="ECO:0000256" key="3">
    <source>
        <dbReference type="ARBA" id="ARBA00022989"/>
    </source>
</evidence>
<evidence type="ECO:0000256" key="2">
    <source>
        <dbReference type="ARBA" id="ARBA00022692"/>
    </source>
</evidence>
<evidence type="ECO:0000313" key="7">
    <source>
        <dbReference type="EMBL" id="KAF9469965.1"/>
    </source>
</evidence>
<proteinExistence type="predicted"/>
<feature type="transmembrane region" description="Helical" evidence="5">
    <location>
        <begin position="12"/>
        <end position="31"/>
    </location>
</feature>
<keyword evidence="4 5" id="KW-0472">Membrane</keyword>
<dbReference type="InterPro" id="IPR004843">
    <property type="entry name" value="Calcineurin-like_PHP"/>
</dbReference>
<dbReference type="Proteomes" id="UP000807353">
    <property type="component" value="Unassembled WGS sequence"/>
</dbReference>